<dbReference type="PANTHER" id="PTHR38599:SF1">
    <property type="entry name" value="CUPIN DOMAIN PROTEIN (AFU_ORTHOLOGUE AFUA_3G13620)"/>
    <property type="match status" value="1"/>
</dbReference>
<sequence>MPFQPDFKKDWQAQKVVKKDGSWIVEGHPPNQVELAWHESPNNTPGLAFVGLKVTSPVNAATPPHTHGGAAVSATVIQGRVLNQMICADGYVVGPKVYEKGESWYEAPGCHHVRSENAGDEEAMFIASLVVDEGVIKRDGLMKGLVVIDAEAEESKHNG</sequence>
<accession>A0ABR0EC95</accession>
<dbReference type="EMBL" id="JAXOVC010000007">
    <property type="protein sequence ID" value="KAK4498748.1"/>
    <property type="molecule type" value="Genomic_DNA"/>
</dbReference>
<protein>
    <recommendedName>
        <fullName evidence="1">Cupin type-1 domain-containing protein</fullName>
    </recommendedName>
</protein>
<gene>
    <name evidence="2" type="ORF">PRZ48_009258</name>
</gene>
<dbReference type="InterPro" id="IPR014710">
    <property type="entry name" value="RmlC-like_jellyroll"/>
</dbReference>
<dbReference type="Pfam" id="PF00190">
    <property type="entry name" value="Cupin_1"/>
    <property type="match status" value="1"/>
</dbReference>
<dbReference type="Gene3D" id="2.60.120.10">
    <property type="entry name" value="Jelly Rolls"/>
    <property type="match status" value="1"/>
</dbReference>
<dbReference type="Proteomes" id="UP001305779">
    <property type="component" value="Unassembled WGS sequence"/>
</dbReference>
<name>A0ABR0EC95_ZASCE</name>
<dbReference type="InterPro" id="IPR011051">
    <property type="entry name" value="RmlC_Cupin_sf"/>
</dbReference>
<dbReference type="InterPro" id="IPR006045">
    <property type="entry name" value="Cupin_1"/>
</dbReference>
<feature type="domain" description="Cupin type-1" evidence="1">
    <location>
        <begin position="47"/>
        <end position="130"/>
    </location>
</feature>
<comment type="caution">
    <text evidence="2">The sequence shown here is derived from an EMBL/GenBank/DDBJ whole genome shotgun (WGS) entry which is preliminary data.</text>
</comment>
<keyword evidence="3" id="KW-1185">Reference proteome</keyword>
<evidence type="ECO:0000313" key="2">
    <source>
        <dbReference type="EMBL" id="KAK4498748.1"/>
    </source>
</evidence>
<evidence type="ECO:0000313" key="3">
    <source>
        <dbReference type="Proteomes" id="UP001305779"/>
    </source>
</evidence>
<dbReference type="PANTHER" id="PTHR38599">
    <property type="entry name" value="CUPIN DOMAIN PROTEIN (AFU_ORTHOLOGUE AFUA_3G13620)"/>
    <property type="match status" value="1"/>
</dbReference>
<proteinExistence type="predicted"/>
<dbReference type="SUPFAM" id="SSF51182">
    <property type="entry name" value="RmlC-like cupins"/>
    <property type="match status" value="1"/>
</dbReference>
<evidence type="ECO:0000259" key="1">
    <source>
        <dbReference type="Pfam" id="PF00190"/>
    </source>
</evidence>
<reference evidence="2 3" key="1">
    <citation type="journal article" date="2023" name="G3 (Bethesda)">
        <title>A chromosome-level genome assembly of Zasmidium syzygii isolated from banana leaves.</title>
        <authorList>
            <person name="van Westerhoven A.C."/>
            <person name="Mehrabi R."/>
            <person name="Talebi R."/>
            <person name="Steentjes M.B.F."/>
            <person name="Corcolon B."/>
            <person name="Chong P.A."/>
            <person name="Kema G.H.J."/>
            <person name="Seidl M.F."/>
        </authorList>
    </citation>
    <scope>NUCLEOTIDE SEQUENCE [LARGE SCALE GENOMIC DNA]</scope>
    <source>
        <strain evidence="2 3">P124</strain>
    </source>
</reference>
<organism evidence="2 3">
    <name type="scientific">Zasmidium cellare</name>
    <name type="common">Wine cellar mold</name>
    <name type="synonym">Racodium cellare</name>
    <dbReference type="NCBI Taxonomy" id="395010"/>
    <lineage>
        <taxon>Eukaryota</taxon>
        <taxon>Fungi</taxon>
        <taxon>Dikarya</taxon>
        <taxon>Ascomycota</taxon>
        <taxon>Pezizomycotina</taxon>
        <taxon>Dothideomycetes</taxon>
        <taxon>Dothideomycetidae</taxon>
        <taxon>Mycosphaerellales</taxon>
        <taxon>Mycosphaerellaceae</taxon>
        <taxon>Zasmidium</taxon>
    </lineage>
</organism>